<evidence type="ECO:0000313" key="9">
    <source>
        <dbReference type="Proteomes" id="UP000803844"/>
    </source>
</evidence>
<gene>
    <name evidence="8" type="ORF">M406DRAFT_356993</name>
</gene>
<dbReference type="EMBL" id="MU032349">
    <property type="protein sequence ID" value="KAF3763270.1"/>
    <property type="molecule type" value="Genomic_DNA"/>
</dbReference>
<dbReference type="InterPro" id="IPR049326">
    <property type="entry name" value="Rhodopsin_dom_fungi"/>
</dbReference>
<protein>
    <recommendedName>
        <fullName evidence="7">Rhodopsin domain-containing protein</fullName>
    </recommendedName>
</protein>
<comment type="subcellular location">
    <subcellularLocation>
        <location evidence="1">Membrane</location>
        <topology evidence="1">Multi-pass membrane protein</topology>
    </subcellularLocation>
</comment>
<evidence type="ECO:0000256" key="3">
    <source>
        <dbReference type="ARBA" id="ARBA00022989"/>
    </source>
</evidence>
<feature type="transmembrane region" description="Helical" evidence="6">
    <location>
        <begin position="20"/>
        <end position="45"/>
    </location>
</feature>
<dbReference type="AlphaFoldDB" id="A0A9P4XYT2"/>
<dbReference type="Pfam" id="PF20684">
    <property type="entry name" value="Fung_rhodopsin"/>
    <property type="match status" value="1"/>
</dbReference>
<dbReference type="RefSeq" id="XP_040774231.1">
    <property type="nucleotide sequence ID" value="XM_040923568.1"/>
</dbReference>
<evidence type="ECO:0000256" key="4">
    <source>
        <dbReference type="ARBA" id="ARBA00023136"/>
    </source>
</evidence>
<proteinExistence type="inferred from homology"/>
<evidence type="ECO:0000313" key="8">
    <source>
        <dbReference type="EMBL" id="KAF3763270.1"/>
    </source>
</evidence>
<reference evidence="8" key="1">
    <citation type="journal article" date="2020" name="Phytopathology">
        <title>Genome sequence of the chestnut blight fungus Cryphonectria parasitica EP155: A fundamental resource for an archetypical invasive plant pathogen.</title>
        <authorList>
            <person name="Crouch J.A."/>
            <person name="Dawe A."/>
            <person name="Aerts A."/>
            <person name="Barry K."/>
            <person name="Churchill A.C.L."/>
            <person name="Grimwood J."/>
            <person name="Hillman B."/>
            <person name="Milgroom M.G."/>
            <person name="Pangilinan J."/>
            <person name="Smith M."/>
            <person name="Salamov A."/>
            <person name="Schmutz J."/>
            <person name="Yadav J."/>
            <person name="Grigoriev I.V."/>
            <person name="Nuss D."/>
        </authorList>
    </citation>
    <scope>NUCLEOTIDE SEQUENCE</scope>
    <source>
        <strain evidence="8">EP155</strain>
    </source>
</reference>
<organism evidence="8 9">
    <name type="scientific">Cryphonectria parasitica (strain ATCC 38755 / EP155)</name>
    <dbReference type="NCBI Taxonomy" id="660469"/>
    <lineage>
        <taxon>Eukaryota</taxon>
        <taxon>Fungi</taxon>
        <taxon>Dikarya</taxon>
        <taxon>Ascomycota</taxon>
        <taxon>Pezizomycotina</taxon>
        <taxon>Sordariomycetes</taxon>
        <taxon>Sordariomycetidae</taxon>
        <taxon>Diaporthales</taxon>
        <taxon>Cryphonectriaceae</taxon>
        <taxon>Cryphonectria-Endothia species complex</taxon>
        <taxon>Cryphonectria</taxon>
    </lineage>
</organism>
<feature type="transmembrane region" description="Helical" evidence="6">
    <location>
        <begin position="57"/>
        <end position="79"/>
    </location>
</feature>
<dbReference type="PANTHER" id="PTHR33048">
    <property type="entry name" value="PTH11-LIKE INTEGRAL MEMBRANE PROTEIN (AFU_ORTHOLOGUE AFUA_5G11245)"/>
    <property type="match status" value="1"/>
</dbReference>
<dbReference type="Proteomes" id="UP000803844">
    <property type="component" value="Unassembled WGS sequence"/>
</dbReference>
<keyword evidence="9" id="KW-1185">Reference proteome</keyword>
<comment type="similarity">
    <text evidence="5">Belongs to the SAT4 family.</text>
</comment>
<sequence length="182" mass="20271">MLPVMIIWRLNMPLRQKIGLIILMAMSLLTMVMSIMRTVWIVVSYSGSSALETYDETSILTLALLEGDMVIIMGCIPTLRSLMKLNLSQVGLSFSNFFARSKSKPSTMDKSYNSSGPYHDLELSTRKLAAIGQSENVQVSTAVFHPNNRSQDELVGETEVRRTDQFSITYESAGDAERHAGQ</sequence>
<feature type="domain" description="Rhodopsin" evidence="7">
    <location>
        <begin position="1"/>
        <end position="84"/>
    </location>
</feature>
<keyword evidence="4 6" id="KW-0472">Membrane</keyword>
<name>A0A9P4XYT2_CRYP1</name>
<evidence type="ECO:0000256" key="5">
    <source>
        <dbReference type="ARBA" id="ARBA00038359"/>
    </source>
</evidence>
<keyword evidence="2 6" id="KW-0812">Transmembrane</keyword>
<accession>A0A9P4XYT2</accession>
<evidence type="ECO:0000256" key="6">
    <source>
        <dbReference type="SAM" id="Phobius"/>
    </source>
</evidence>
<dbReference type="PANTHER" id="PTHR33048:SF47">
    <property type="entry name" value="INTEGRAL MEMBRANE PROTEIN-RELATED"/>
    <property type="match status" value="1"/>
</dbReference>
<dbReference type="InterPro" id="IPR052337">
    <property type="entry name" value="SAT4-like"/>
</dbReference>
<dbReference type="OrthoDB" id="4778336at2759"/>
<dbReference type="GeneID" id="63840697"/>
<evidence type="ECO:0000256" key="1">
    <source>
        <dbReference type="ARBA" id="ARBA00004141"/>
    </source>
</evidence>
<evidence type="ECO:0000259" key="7">
    <source>
        <dbReference type="Pfam" id="PF20684"/>
    </source>
</evidence>
<evidence type="ECO:0000256" key="2">
    <source>
        <dbReference type="ARBA" id="ARBA00022692"/>
    </source>
</evidence>
<comment type="caution">
    <text evidence="8">The sequence shown here is derived from an EMBL/GenBank/DDBJ whole genome shotgun (WGS) entry which is preliminary data.</text>
</comment>
<keyword evidence="3 6" id="KW-1133">Transmembrane helix</keyword>
<dbReference type="GO" id="GO:0016020">
    <property type="term" value="C:membrane"/>
    <property type="evidence" value="ECO:0007669"/>
    <property type="project" value="UniProtKB-SubCell"/>
</dbReference>